<feature type="compositionally biased region" description="Basic and acidic residues" evidence="1">
    <location>
        <begin position="130"/>
        <end position="143"/>
    </location>
</feature>
<dbReference type="OrthoDB" id="5587740at2759"/>
<accession>A0A8H8DAC1</accession>
<proteinExistence type="predicted"/>
<dbReference type="RefSeq" id="XP_067547710.1">
    <property type="nucleotide sequence ID" value="XM_067693162.1"/>
</dbReference>
<keyword evidence="4" id="KW-1185">Reference proteome</keyword>
<name>A0A8H8DAC1_9ASCO</name>
<dbReference type="Gene3D" id="6.20.130.10">
    <property type="match status" value="1"/>
</dbReference>
<dbReference type="InterPro" id="IPR034600">
    <property type="entry name" value="Ribosomal_bL31m"/>
</dbReference>
<dbReference type="GO" id="GO:0005762">
    <property type="term" value="C:mitochondrial large ribosomal subunit"/>
    <property type="evidence" value="ECO:0007669"/>
    <property type="project" value="InterPro"/>
</dbReference>
<dbReference type="PANTHER" id="PTHR28174">
    <property type="entry name" value="54S RIBOSOMAL PROTEIN L36, MITOCHONDRIAL"/>
    <property type="match status" value="1"/>
</dbReference>
<feature type="domain" description="Ribosomal protein bL31m N-terminal" evidence="2">
    <location>
        <begin position="36"/>
        <end position="93"/>
    </location>
</feature>
<dbReference type="PANTHER" id="PTHR28174:SF1">
    <property type="entry name" value="LARGE RIBOSOMAL SUBUNIT PROTEIN BL31M"/>
    <property type="match status" value="1"/>
</dbReference>
<evidence type="ECO:0000259" key="2">
    <source>
        <dbReference type="Pfam" id="PF21492"/>
    </source>
</evidence>
<feature type="region of interest" description="Disordered" evidence="1">
    <location>
        <begin position="120"/>
        <end position="143"/>
    </location>
</feature>
<dbReference type="Pfam" id="PF21492">
    <property type="entry name" value="bL31_N"/>
    <property type="match status" value="1"/>
</dbReference>
<sequence>MFSKNITSKAILSPMIHQQVRNKQTISMVGEVNLSSRRVMRKIKMGKARPAIMYQFDTLVELSDGSVIKRRSQAPKDEIRMINDQRNSLRWNPHRADLDTSDLTATGKIGKFRSKYAGFSGEEEAAQSGKETKGAEAEKELSLEEEEALKAKEKELNKARDQELFDLMGENAEEIVGGGKLYDRKADKKRFK</sequence>
<organism evidence="3 4">
    <name type="scientific">Candida metapsilosis</name>
    <dbReference type="NCBI Taxonomy" id="273372"/>
    <lineage>
        <taxon>Eukaryota</taxon>
        <taxon>Fungi</taxon>
        <taxon>Dikarya</taxon>
        <taxon>Ascomycota</taxon>
        <taxon>Saccharomycotina</taxon>
        <taxon>Pichiomycetes</taxon>
        <taxon>Debaryomycetaceae</taxon>
        <taxon>Candida/Lodderomyces clade</taxon>
        <taxon>Candida</taxon>
    </lineage>
</organism>
<evidence type="ECO:0000256" key="1">
    <source>
        <dbReference type="SAM" id="MobiDB-lite"/>
    </source>
</evidence>
<dbReference type="EMBL" id="JAEOAQ010000005">
    <property type="protein sequence ID" value="KAG5418594.1"/>
    <property type="molecule type" value="Genomic_DNA"/>
</dbReference>
<evidence type="ECO:0000313" key="3">
    <source>
        <dbReference type="EMBL" id="KAG5418594.1"/>
    </source>
</evidence>
<dbReference type="Proteomes" id="UP000669133">
    <property type="component" value="Unassembled WGS sequence"/>
</dbReference>
<protein>
    <submittedName>
        <fullName evidence="3">MRPL36</fullName>
    </submittedName>
</protein>
<dbReference type="InterPro" id="IPR048874">
    <property type="entry name" value="Ribosomal_bL31m_N"/>
</dbReference>
<reference evidence="3 4" key="1">
    <citation type="submission" date="2020-12" db="EMBL/GenBank/DDBJ databases">
        <title>Effect of drift, selection, and recombination on the evolution of hybrid genomes in Candida yeast pathogens.</title>
        <authorList>
            <person name="Mixao V."/>
            <person name="Ksiezopolska E."/>
            <person name="Saus E."/>
            <person name="Boekhout T."/>
            <person name="Gacser A."/>
            <person name="Gabaldon T."/>
        </authorList>
    </citation>
    <scope>NUCLEOTIDE SEQUENCE [LARGE SCALE GENOMIC DNA]</scope>
    <source>
        <strain evidence="3 4">BP57</strain>
    </source>
</reference>
<comment type="caution">
    <text evidence="3">The sequence shown here is derived from an EMBL/GenBank/DDBJ whole genome shotgun (WGS) entry which is preliminary data.</text>
</comment>
<dbReference type="GeneID" id="93652751"/>
<gene>
    <name evidence="3" type="ORF">I9W82_004122</name>
</gene>
<dbReference type="GO" id="GO:0003735">
    <property type="term" value="F:structural constituent of ribosome"/>
    <property type="evidence" value="ECO:0007669"/>
    <property type="project" value="InterPro"/>
</dbReference>
<dbReference type="AlphaFoldDB" id="A0A8H8DAC1"/>
<dbReference type="GO" id="GO:0032543">
    <property type="term" value="P:mitochondrial translation"/>
    <property type="evidence" value="ECO:0007669"/>
    <property type="project" value="InterPro"/>
</dbReference>
<evidence type="ECO:0000313" key="4">
    <source>
        <dbReference type="Proteomes" id="UP000669133"/>
    </source>
</evidence>